<dbReference type="GO" id="GO:0019323">
    <property type="term" value="P:pentose catabolic process"/>
    <property type="evidence" value="ECO:0007669"/>
    <property type="project" value="TreeGrafter"/>
</dbReference>
<dbReference type="RefSeq" id="WP_146354432.1">
    <property type="nucleotide sequence ID" value="NZ_VOIR01000011.1"/>
</dbReference>
<dbReference type="SMART" id="SM01007">
    <property type="entry name" value="Aldolase_II"/>
    <property type="match status" value="1"/>
</dbReference>
<dbReference type="GO" id="GO:0046872">
    <property type="term" value="F:metal ion binding"/>
    <property type="evidence" value="ECO:0007669"/>
    <property type="project" value="UniProtKB-KW"/>
</dbReference>
<reference evidence="4 5" key="1">
    <citation type="submission" date="2019-08" db="EMBL/GenBank/DDBJ databases">
        <title>Agrococcus lahaulensis sp. nov., isolated from a cold desert of the Indian Himalayas.</title>
        <authorList>
            <person name="Qu J.H."/>
        </authorList>
    </citation>
    <scope>NUCLEOTIDE SEQUENCE [LARGE SCALE GENOMIC DNA]</scope>
    <source>
        <strain evidence="4 5">NS18</strain>
    </source>
</reference>
<proteinExistence type="predicted"/>
<evidence type="ECO:0000313" key="5">
    <source>
        <dbReference type="Proteomes" id="UP000323221"/>
    </source>
</evidence>
<feature type="domain" description="Class II aldolase/adducin N-terminal" evidence="3">
    <location>
        <begin position="6"/>
        <end position="215"/>
    </location>
</feature>
<dbReference type="PANTHER" id="PTHR22789:SF0">
    <property type="entry name" value="3-OXO-TETRONATE 4-PHOSPHATE DECARBOXYLASE-RELATED"/>
    <property type="match status" value="1"/>
</dbReference>
<sequence length="253" mass="26506">MSSIADALLDLAHAVGAPARELAILGEGNVSAILDDERMLVKATGSSLAAATVDDLVECRFGPILDLLDDADATDARVGEALLAARVDQAAKRPSVEAMLHAVVLTSGAGAACHTHPVSANGLLCSDRAGLLAAGALFPDQVVVLGTEALLVPYVDPGLALARRMRDELRAFSDRRGALPKVAYLRNHGIFAIGASPAECLRITEMADKFARILTAALAVGEPVFLPDDQVQRIDGRDDEHIRRAILDGAPHS</sequence>
<comment type="caution">
    <text evidence="4">The sequence shown here is derived from an EMBL/GenBank/DDBJ whole genome shotgun (WGS) entry which is preliminary data.</text>
</comment>
<evidence type="ECO:0000256" key="2">
    <source>
        <dbReference type="ARBA" id="ARBA00023239"/>
    </source>
</evidence>
<dbReference type="InterPro" id="IPR050197">
    <property type="entry name" value="Aldolase_class_II_sugar_metab"/>
</dbReference>
<keyword evidence="2" id="KW-0456">Lyase</keyword>
<dbReference type="Pfam" id="PF00596">
    <property type="entry name" value="Aldolase_II"/>
    <property type="match status" value="1"/>
</dbReference>
<evidence type="ECO:0000313" key="4">
    <source>
        <dbReference type="EMBL" id="KAA6436008.1"/>
    </source>
</evidence>
<gene>
    <name evidence="4" type="ORF">FQ330_00815</name>
</gene>
<evidence type="ECO:0000259" key="3">
    <source>
        <dbReference type="SMART" id="SM01007"/>
    </source>
</evidence>
<dbReference type="OrthoDB" id="9774430at2"/>
<dbReference type="SUPFAM" id="SSF53639">
    <property type="entry name" value="AraD/HMP-PK domain-like"/>
    <property type="match status" value="1"/>
</dbReference>
<dbReference type="AlphaFoldDB" id="A0A5M8QL98"/>
<dbReference type="Proteomes" id="UP000323221">
    <property type="component" value="Unassembled WGS sequence"/>
</dbReference>
<dbReference type="PANTHER" id="PTHR22789">
    <property type="entry name" value="FUCULOSE PHOSPHATE ALDOLASE"/>
    <property type="match status" value="1"/>
</dbReference>
<dbReference type="GO" id="GO:0005829">
    <property type="term" value="C:cytosol"/>
    <property type="evidence" value="ECO:0007669"/>
    <property type="project" value="TreeGrafter"/>
</dbReference>
<dbReference type="Gene3D" id="3.40.225.10">
    <property type="entry name" value="Class II aldolase/adducin N-terminal domain"/>
    <property type="match status" value="1"/>
</dbReference>
<protein>
    <submittedName>
        <fullName evidence="4">Class II aldolase/adducin family protein</fullName>
    </submittedName>
</protein>
<dbReference type="InterPro" id="IPR036409">
    <property type="entry name" value="Aldolase_II/adducin_N_sf"/>
</dbReference>
<dbReference type="GO" id="GO:0016832">
    <property type="term" value="F:aldehyde-lyase activity"/>
    <property type="evidence" value="ECO:0007669"/>
    <property type="project" value="TreeGrafter"/>
</dbReference>
<evidence type="ECO:0000256" key="1">
    <source>
        <dbReference type="ARBA" id="ARBA00022723"/>
    </source>
</evidence>
<keyword evidence="5" id="KW-1185">Reference proteome</keyword>
<organism evidence="4 5">
    <name type="scientific">Agrococcus sediminis</name>
    <dbReference type="NCBI Taxonomy" id="2599924"/>
    <lineage>
        <taxon>Bacteria</taxon>
        <taxon>Bacillati</taxon>
        <taxon>Actinomycetota</taxon>
        <taxon>Actinomycetes</taxon>
        <taxon>Micrococcales</taxon>
        <taxon>Microbacteriaceae</taxon>
        <taxon>Agrococcus</taxon>
    </lineage>
</organism>
<dbReference type="EMBL" id="VOIR01000011">
    <property type="protein sequence ID" value="KAA6436008.1"/>
    <property type="molecule type" value="Genomic_DNA"/>
</dbReference>
<keyword evidence="1" id="KW-0479">Metal-binding</keyword>
<dbReference type="InterPro" id="IPR001303">
    <property type="entry name" value="Aldolase_II/adducin_N"/>
</dbReference>
<name>A0A5M8QL98_9MICO</name>
<accession>A0A5M8QL98</accession>